<proteinExistence type="predicted"/>
<organism evidence="6 7">
    <name type="scientific">Molossus molossus</name>
    <name type="common">Pallas' mastiff bat</name>
    <name type="synonym">Vespertilio molossus</name>
    <dbReference type="NCBI Taxonomy" id="27622"/>
    <lineage>
        <taxon>Eukaryota</taxon>
        <taxon>Metazoa</taxon>
        <taxon>Chordata</taxon>
        <taxon>Craniata</taxon>
        <taxon>Vertebrata</taxon>
        <taxon>Euteleostomi</taxon>
        <taxon>Mammalia</taxon>
        <taxon>Eutheria</taxon>
        <taxon>Laurasiatheria</taxon>
        <taxon>Chiroptera</taxon>
        <taxon>Yangochiroptera</taxon>
        <taxon>Molossidae</taxon>
        <taxon>Molossus</taxon>
    </lineage>
</organism>
<evidence type="ECO:0000256" key="3">
    <source>
        <dbReference type="ARBA" id="ARBA00023157"/>
    </source>
</evidence>
<dbReference type="Proteomes" id="UP000550707">
    <property type="component" value="Unassembled WGS sequence"/>
</dbReference>
<keyword evidence="1" id="KW-0646">Protease inhibitor</keyword>
<evidence type="ECO:0000259" key="5">
    <source>
        <dbReference type="PROSITE" id="PS50279"/>
    </source>
</evidence>
<keyword evidence="4" id="KW-0732">Signal</keyword>
<gene>
    <name evidence="6" type="ORF">HJG59_017306</name>
</gene>
<evidence type="ECO:0000256" key="1">
    <source>
        <dbReference type="ARBA" id="ARBA00022690"/>
    </source>
</evidence>
<comment type="caution">
    <text evidence="6">The sequence shown here is derived from an EMBL/GenBank/DDBJ whole genome shotgun (WGS) entry which is preliminary data.</text>
</comment>
<accession>A0A7J8HKK1</accession>
<dbReference type="CDD" id="cd00109">
    <property type="entry name" value="Kunitz-type"/>
    <property type="match status" value="1"/>
</dbReference>
<dbReference type="Gene3D" id="4.10.410.10">
    <property type="entry name" value="Pancreatic trypsin inhibitor Kunitz domain"/>
    <property type="match status" value="1"/>
</dbReference>
<dbReference type="InterPro" id="IPR050098">
    <property type="entry name" value="TFPI/VKTCI-like"/>
</dbReference>
<evidence type="ECO:0000313" key="6">
    <source>
        <dbReference type="EMBL" id="KAF6472590.1"/>
    </source>
</evidence>
<dbReference type="InterPro" id="IPR002223">
    <property type="entry name" value="Kunitz_BPTI"/>
</dbReference>
<feature type="chain" id="PRO_5029901398" evidence="4">
    <location>
        <begin position="22"/>
        <end position="92"/>
    </location>
</feature>
<dbReference type="Pfam" id="PF00014">
    <property type="entry name" value="Kunitz_BPTI"/>
    <property type="match status" value="1"/>
</dbReference>
<protein>
    <submittedName>
        <fullName evidence="6">Serine peptidase inhibitor, Kunitz type 3</fullName>
    </submittedName>
</protein>
<dbReference type="PANTHER" id="PTHR10083:SF374">
    <property type="entry name" value="BPTI_KUNITZ INHIBITOR DOMAIN-CONTAINING PROTEIN"/>
    <property type="match status" value="1"/>
</dbReference>
<evidence type="ECO:0000256" key="4">
    <source>
        <dbReference type="SAM" id="SignalP"/>
    </source>
</evidence>
<keyword evidence="7" id="KW-1185">Reference proteome</keyword>
<dbReference type="GO" id="GO:0005615">
    <property type="term" value="C:extracellular space"/>
    <property type="evidence" value="ECO:0007669"/>
    <property type="project" value="TreeGrafter"/>
</dbReference>
<dbReference type="GO" id="GO:0004867">
    <property type="term" value="F:serine-type endopeptidase inhibitor activity"/>
    <property type="evidence" value="ECO:0007669"/>
    <property type="project" value="UniProtKB-KW"/>
</dbReference>
<dbReference type="EMBL" id="JACASF010000006">
    <property type="protein sequence ID" value="KAF6472590.1"/>
    <property type="molecule type" value="Genomic_DNA"/>
</dbReference>
<evidence type="ECO:0000313" key="7">
    <source>
        <dbReference type="Proteomes" id="UP000550707"/>
    </source>
</evidence>
<dbReference type="PROSITE" id="PS00280">
    <property type="entry name" value="BPTI_KUNITZ_1"/>
    <property type="match status" value="1"/>
</dbReference>
<dbReference type="PANTHER" id="PTHR10083">
    <property type="entry name" value="KUNITZ-TYPE PROTEASE INHIBITOR-RELATED"/>
    <property type="match status" value="1"/>
</dbReference>
<keyword evidence="3" id="KW-1015">Disulfide bond</keyword>
<name>A0A7J8HKK1_MOLMO</name>
<dbReference type="SUPFAM" id="SSF57362">
    <property type="entry name" value="BPTI-like"/>
    <property type="match status" value="1"/>
</dbReference>
<dbReference type="AlphaFoldDB" id="A0A7J8HKK1"/>
<reference evidence="6 7" key="1">
    <citation type="journal article" date="2020" name="Nature">
        <title>Six reference-quality genomes reveal evolution of bat adaptations.</title>
        <authorList>
            <person name="Jebb D."/>
            <person name="Huang Z."/>
            <person name="Pippel M."/>
            <person name="Hughes G.M."/>
            <person name="Lavrichenko K."/>
            <person name="Devanna P."/>
            <person name="Winkler S."/>
            <person name="Jermiin L.S."/>
            <person name="Skirmuntt E.C."/>
            <person name="Katzourakis A."/>
            <person name="Burkitt-Gray L."/>
            <person name="Ray D.A."/>
            <person name="Sullivan K.A.M."/>
            <person name="Roscito J.G."/>
            <person name="Kirilenko B.M."/>
            <person name="Davalos L.M."/>
            <person name="Corthals A.P."/>
            <person name="Power M.L."/>
            <person name="Jones G."/>
            <person name="Ransome R.D."/>
            <person name="Dechmann D.K.N."/>
            <person name="Locatelli A.G."/>
            <person name="Puechmaille S.J."/>
            <person name="Fedrigo O."/>
            <person name="Jarvis E.D."/>
            <person name="Hiller M."/>
            <person name="Vernes S.C."/>
            <person name="Myers E.W."/>
            <person name="Teeling E.C."/>
        </authorList>
    </citation>
    <scope>NUCLEOTIDE SEQUENCE [LARGE SCALE GENOMIC DNA]</scope>
    <source>
        <strain evidence="6">MMolMol1</strain>
        <tissue evidence="6">Muscle</tissue>
    </source>
</reference>
<feature type="domain" description="BPTI/Kunitz inhibitor" evidence="5">
    <location>
        <begin position="39"/>
        <end position="89"/>
    </location>
</feature>
<feature type="signal peptide" evidence="4">
    <location>
        <begin position="1"/>
        <end position="21"/>
    </location>
</feature>
<dbReference type="PRINTS" id="PR00759">
    <property type="entry name" value="BASICPTASE"/>
</dbReference>
<dbReference type="InterPro" id="IPR036880">
    <property type="entry name" value="Kunitz_BPTI_sf"/>
</dbReference>
<keyword evidence="2" id="KW-0722">Serine protease inhibitor</keyword>
<dbReference type="SMART" id="SM00131">
    <property type="entry name" value="KU"/>
    <property type="match status" value="1"/>
</dbReference>
<dbReference type="FunFam" id="4.10.410.10:FF:000002">
    <property type="entry name" value="WAP, follistatin/kazal, immunoglobulin, kunitz and netrin domain-containing 2"/>
    <property type="match status" value="1"/>
</dbReference>
<evidence type="ECO:0000256" key="2">
    <source>
        <dbReference type="ARBA" id="ARBA00022900"/>
    </source>
</evidence>
<dbReference type="PROSITE" id="PS50279">
    <property type="entry name" value="BPTI_KUNITZ_2"/>
    <property type="match status" value="1"/>
</dbReference>
<dbReference type="InterPro" id="IPR020901">
    <property type="entry name" value="Prtase_inh_Kunz-CS"/>
</dbReference>
<dbReference type="FunCoup" id="A0A7J8HKK1">
    <property type="interactions" value="8"/>
</dbReference>
<sequence>MQHRMSLPFLLLLTFGQELQSGVGTGQQNQHQNVSPEVCKLPIERGPCRAKLQRWFYNVKTHQCEIFYYGGCQGNGNNFLKKNICKKVCRNV</sequence>
<dbReference type="InParanoid" id="A0A7J8HKK1"/>